<sequence length="153" mass="17312">MVRPQDKTSLRDLDMPSWEDDGGCVEAVPPHRDPNSLLVQEQTSIMNEAAAVPEVYEMHRNASLDTRELINATPYPENERHVFAQERAEKSNAFEESLRNLIRSVEGNERLLAAQFADGEVSVNSFQSRSRFLRQDRARLADMSGVNHSEKAS</sequence>
<comment type="caution">
    <text evidence="2">The sequence shown here is derived from an EMBL/GenBank/DDBJ whole genome shotgun (WGS) entry which is preliminary data.</text>
</comment>
<evidence type="ECO:0000313" key="2">
    <source>
        <dbReference type="EMBL" id="MBU3077668.1"/>
    </source>
</evidence>
<dbReference type="RefSeq" id="WP_216322523.1">
    <property type="nucleotide sequence ID" value="NZ_JAHKRT010000003.1"/>
</dbReference>
<dbReference type="EMBL" id="JAHKRT010000003">
    <property type="protein sequence ID" value="MBU3077668.1"/>
    <property type="molecule type" value="Genomic_DNA"/>
</dbReference>
<accession>A0ABS6BH87</accession>
<evidence type="ECO:0000256" key="1">
    <source>
        <dbReference type="SAM" id="MobiDB-lite"/>
    </source>
</evidence>
<name>A0ABS6BH87_9SPHN</name>
<protein>
    <submittedName>
        <fullName evidence="2">Uncharacterized protein</fullName>
    </submittedName>
</protein>
<feature type="region of interest" description="Disordered" evidence="1">
    <location>
        <begin position="1"/>
        <end position="22"/>
    </location>
</feature>
<reference evidence="2 3" key="1">
    <citation type="submission" date="2021-06" db="EMBL/GenBank/DDBJ databases">
        <title>Sphingomonas sp. XMGL2, whole genome shotgun sequencing project.</title>
        <authorList>
            <person name="Zhao G."/>
            <person name="Shen L."/>
        </authorList>
    </citation>
    <scope>NUCLEOTIDE SEQUENCE [LARGE SCALE GENOMIC DNA]</scope>
    <source>
        <strain evidence="2 3">XMGL2</strain>
    </source>
</reference>
<organism evidence="2 3">
    <name type="scientific">Sphingomonas quercus</name>
    <dbReference type="NCBI Taxonomy" id="2842451"/>
    <lineage>
        <taxon>Bacteria</taxon>
        <taxon>Pseudomonadati</taxon>
        <taxon>Pseudomonadota</taxon>
        <taxon>Alphaproteobacteria</taxon>
        <taxon>Sphingomonadales</taxon>
        <taxon>Sphingomonadaceae</taxon>
        <taxon>Sphingomonas</taxon>
    </lineage>
</organism>
<gene>
    <name evidence="2" type="ORF">KOF26_07280</name>
</gene>
<evidence type="ECO:0000313" key="3">
    <source>
        <dbReference type="Proteomes" id="UP000776276"/>
    </source>
</evidence>
<dbReference type="Proteomes" id="UP000776276">
    <property type="component" value="Unassembled WGS sequence"/>
</dbReference>
<feature type="compositionally biased region" description="Basic and acidic residues" evidence="1">
    <location>
        <begin position="1"/>
        <end position="14"/>
    </location>
</feature>
<proteinExistence type="predicted"/>
<keyword evidence="3" id="KW-1185">Reference proteome</keyword>